<dbReference type="HOGENOM" id="CLU_000604_1_2_7"/>
<gene>
    <name evidence="7" type="ordered locus">Sfum_2144</name>
</gene>
<keyword evidence="3" id="KW-0547">Nucleotide-binding</keyword>
<dbReference type="InterPro" id="IPR027417">
    <property type="entry name" value="P-loop_NTPase"/>
</dbReference>
<evidence type="ECO:0000256" key="1">
    <source>
        <dbReference type="ARBA" id="ARBA00005417"/>
    </source>
</evidence>
<dbReference type="RefSeq" id="WP_011698995.1">
    <property type="nucleotide sequence ID" value="NC_008554.1"/>
</dbReference>
<evidence type="ECO:0000259" key="6">
    <source>
        <dbReference type="PROSITE" id="PS50893"/>
    </source>
</evidence>
<dbReference type="GO" id="GO:0016887">
    <property type="term" value="F:ATP hydrolysis activity"/>
    <property type="evidence" value="ECO:0007669"/>
    <property type="project" value="InterPro"/>
</dbReference>
<dbReference type="Gene3D" id="3.40.50.300">
    <property type="entry name" value="P-loop containing nucleotide triphosphate hydrolases"/>
    <property type="match status" value="1"/>
</dbReference>
<dbReference type="PANTHER" id="PTHR43820:SF4">
    <property type="entry name" value="HIGH-AFFINITY BRANCHED-CHAIN AMINO ACID TRANSPORT ATP-BINDING PROTEIN LIVF"/>
    <property type="match status" value="1"/>
</dbReference>
<dbReference type="OrthoDB" id="9776369at2"/>
<reference evidence="7 8" key="1">
    <citation type="submission" date="2006-10" db="EMBL/GenBank/DDBJ databases">
        <title>Complete sequence of Syntrophobacter fumaroxidans MPOB.</title>
        <authorList>
            <consortium name="US DOE Joint Genome Institute"/>
            <person name="Copeland A."/>
            <person name="Lucas S."/>
            <person name="Lapidus A."/>
            <person name="Barry K."/>
            <person name="Detter J.C."/>
            <person name="Glavina del Rio T."/>
            <person name="Hammon N."/>
            <person name="Israni S."/>
            <person name="Pitluck S."/>
            <person name="Goltsman E.G."/>
            <person name="Martinez M."/>
            <person name="Schmutz J."/>
            <person name="Larimer F."/>
            <person name="Land M."/>
            <person name="Hauser L."/>
            <person name="Kyrpides N."/>
            <person name="Kim E."/>
            <person name="Boone D.R."/>
            <person name="Brockman F."/>
            <person name="Culley D."/>
            <person name="Ferry J."/>
            <person name="Gunsalus R."/>
            <person name="McInerney M.J."/>
            <person name="Morrison M."/>
            <person name="Plugge C."/>
            <person name="Rohlin L."/>
            <person name="Scholten J."/>
            <person name="Sieber J."/>
            <person name="Stams A.J.M."/>
            <person name="Worm P."/>
            <person name="Henstra A.M."/>
            <person name="Richardson P."/>
        </authorList>
    </citation>
    <scope>NUCLEOTIDE SEQUENCE [LARGE SCALE GENOMIC DNA]</scope>
    <source>
        <strain evidence="8">DSM 10017 / MPOB</strain>
    </source>
</reference>
<keyword evidence="5" id="KW-0029">Amino-acid transport</keyword>
<dbReference type="PANTHER" id="PTHR43820">
    <property type="entry name" value="HIGH-AFFINITY BRANCHED-CHAIN AMINO ACID TRANSPORT ATP-BINDING PROTEIN LIVF"/>
    <property type="match status" value="1"/>
</dbReference>
<dbReference type="PROSITE" id="PS50893">
    <property type="entry name" value="ABC_TRANSPORTER_2"/>
    <property type="match status" value="1"/>
</dbReference>
<evidence type="ECO:0000256" key="4">
    <source>
        <dbReference type="ARBA" id="ARBA00022840"/>
    </source>
</evidence>
<dbReference type="GO" id="GO:0005524">
    <property type="term" value="F:ATP binding"/>
    <property type="evidence" value="ECO:0007669"/>
    <property type="project" value="UniProtKB-KW"/>
</dbReference>
<dbReference type="eggNOG" id="COG0410">
    <property type="taxonomic scope" value="Bacteria"/>
</dbReference>
<proteinExistence type="inferred from homology"/>
<dbReference type="InterPro" id="IPR052156">
    <property type="entry name" value="BCAA_Transport_ATP-bd_LivF"/>
</dbReference>
<dbReference type="GO" id="GO:0015807">
    <property type="term" value="P:L-amino acid transport"/>
    <property type="evidence" value="ECO:0007669"/>
    <property type="project" value="TreeGrafter"/>
</dbReference>
<protein>
    <submittedName>
        <fullName evidence="7">ABC transporter related</fullName>
    </submittedName>
</protein>
<sequence length="238" mass="25910">MSILVVKDLEVKYGDTQVLWGLDLTIERGEFVALVGANGAGKTTFLKTVVGLLPAAAGSLHFAGEEVSGMPVEYRIRKGMAMVPEGRRLFKGMSVMDNLMIGAHFREDRPQVHEDLGKVFGYFPELERLRKRVAGDLSGGEQQMCAVGRALMASPGLLLVDEMSLGLAPVVVERLAEVLAKINVNERMSVLLVEQDVEIALELSSRGYVLDNGQVTMSGDAGELLRHPQIREAYLGLT</sequence>
<keyword evidence="4" id="KW-0067">ATP-binding</keyword>
<dbReference type="SMART" id="SM00382">
    <property type="entry name" value="AAA"/>
    <property type="match status" value="1"/>
</dbReference>
<keyword evidence="2" id="KW-0813">Transport</keyword>
<dbReference type="CDD" id="cd03224">
    <property type="entry name" value="ABC_TM1139_LivF_branched"/>
    <property type="match status" value="1"/>
</dbReference>
<feature type="domain" description="ABC transporter" evidence="6">
    <location>
        <begin position="4"/>
        <end position="237"/>
    </location>
</feature>
<keyword evidence="8" id="KW-1185">Reference proteome</keyword>
<name>A0LK74_SYNFM</name>
<dbReference type="Proteomes" id="UP000001784">
    <property type="component" value="Chromosome"/>
</dbReference>
<evidence type="ECO:0000313" key="8">
    <source>
        <dbReference type="Proteomes" id="UP000001784"/>
    </source>
</evidence>
<dbReference type="AlphaFoldDB" id="A0LK74"/>
<dbReference type="STRING" id="335543.Sfum_2144"/>
<dbReference type="EMBL" id="CP000478">
    <property type="protein sequence ID" value="ABK17826.1"/>
    <property type="molecule type" value="Genomic_DNA"/>
</dbReference>
<evidence type="ECO:0000256" key="2">
    <source>
        <dbReference type="ARBA" id="ARBA00022448"/>
    </source>
</evidence>
<dbReference type="SUPFAM" id="SSF52540">
    <property type="entry name" value="P-loop containing nucleoside triphosphate hydrolases"/>
    <property type="match status" value="1"/>
</dbReference>
<dbReference type="Pfam" id="PF00005">
    <property type="entry name" value="ABC_tran"/>
    <property type="match status" value="1"/>
</dbReference>
<comment type="similarity">
    <text evidence="1">Belongs to the ABC transporter superfamily.</text>
</comment>
<dbReference type="InterPro" id="IPR003593">
    <property type="entry name" value="AAA+_ATPase"/>
</dbReference>
<evidence type="ECO:0000256" key="3">
    <source>
        <dbReference type="ARBA" id="ARBA00022741"/>
    </source>
</evidence>
<evidence type="ECO:0000313" key="7">
    <source>
        <dbReference type="EMBL" id="ABK17826.1"/>
    </source>
</evidence>
<accession>A0LK74</accession>
<dbReference type="GO" id="GO:0015658">
    <property type="term" value="F:branched-chain amino acid transmembrane transporter activity"/>
    <property type="evidence" value="ECO:0007669"/>
    <property type="project" value="TreeGrafter"/>
</dbReference>
<dbReference type="KEGG" id="sfu:Sfum_2144"/>
<organism evidence="7 8">
    <name type="scientific">Syntrophobacter fumaroxidans (strain DSM 10017 / MPOB)</name>
    <dbReference type="NCBI Taxonomy" id="335543"/>
    <lineage>
        <taxon>Bacteria</taxon>
        <taxon>Pseudomonadati</taxon>
        <taxon>Thermodesulfobacteriota</taxon>
        <taxon>Syntrophobacteria</taxon>
        <taxon>Syntrophobacterales</taxon>
        <taxon>Syntrophobacteraceae</taxon>
        <taxon>Syntrophobacter</taxon>
    </lineage>
</organism>
<evidence type="ECO:0000256" key="5">
    <source>
        <dbReference type="ARBA" id="ARBA00022970"/>
    </source>
</evidence>
<dbReference type="InterPro" id="IPR003439">
    <property type="entry name" value="ABC_transporter-like_ATP-bd"/>
</dbReference>
<dbReference type="InParanoid" id="A0LK74"/>